<proteinExistence type="predicted"/>
<evidence type="ECO:0000256" key="1">
    <source>
        <dbReference type="SAM" id="MobiDB-lite"/>
    </source>
</evidence>
<gene>
    <name evidence="2" type="ORF">NPIL_136841</name>
</gene>
<reference evidence="2" key="1">
    <citation type="submission" date="2020-08" db="EMBL/GenBank/DDBJ databases">
        <title>Multicomponent nature underlies the extraordinary mechanical properties of spider dragline silk.</title>
        <authorList>
            <person name="Kono N."/>
            <person name="Nakamura H."/>
            <person name="Mori M."/>
            <person name="Yoshida Y."/>
            <person name="Ohtoshi R."/>
            <person name="Malay A.D."/>
            <person name="Moran D.A.P."/>
            <person name="Tomita M."/>
            <person name="Numata K."/>
            <person name="Arakawa K."/>
        </authorList>
    </citation>
    <scope>NUCLEOTIDE SEQUENCE</scope>
</reference>
<accession>A0A8X6MQH2</accession>
<evidence type="ECO:0000313" key="3">
    <source>
        <dbReference type="Proteomes" id="UP000887013"/>
    </source>
</evidence>
<evidence type="ECO:0000313" key="2">
    <source>
        <dbReference type="EMBL" id="GFS72376.1"/>
    </source>
</evidence>
<dbReference type="Proteomes" id="UP000887013">
    <property type="component" value="Unassembled WGS sequence"/>
</dbReference>
<protein>
    <submittedName>
        <fullName evidence="2">Uncharacterized protein</fullName>
    </submittedName>
</protein>
<dbReference type="EMBL" id="BMAW01049766">
    <property type="protein sequence ID" value="GFS72376.1"/>
    <property type="molecule type" value="Genomic_DNA"/>
</dbReference>
<keyword evidence="3" id="KW-1185">Reference proteome</keyword>
<name>A0A8X6MQH2_NEPPI</name>
<organism evidence="2 3">
    <name type="scientific">Nephila pilipes</name>
    <name type="common">Giant wood spider</name>
    <name type="synonym">Nephila maculata</name>
    <dbReference type="NCBI Taxonomy" id="299642"/>
    <lineage>
        <taxon>Eukaryota</taxon>
        <taxon>Metazoa</taxon>
        <taxon>Ecdysozoa</taxon>
        <taxon>Arthropoda</taxon>
        <taxon>Chelicerata</taxon>
        <taxon>Arachnida</taxon>
        <taxon>Araneae</taxon>
        <taxon>Araneomorphae</taxon>
        <taxon>Entelegynae</taxon>
        <taxon>Araneoidea</taxon>
        <taxon>Nephilidae</taxon>
        <taxon>Nephila</taxon>
    </lineage>
</organism>
<sequence>MSLSFPIFFVLFINSRLQSSRKRVGGVEKGVLRGDGGWMTEIRNPLTQNGNVMRVRMRRHRKGGPLSEVGSSSFEDAQMTWGGGEDGPFAYGAHEE</sequence>
<dbReference type="AlphaFoldDB" id="A0A8X6MQH2"/>
<feature type="region of interest" description="Disordered" evidence="1">
    <location>
        <begin position="61"/>
        <end position="96"/>
    </location>
</feature>
<comment type="caution">
    <text evidence="2">The sequence shown here is derived from an EMBL/GenBank/DDBJ whole genome shotgun (WGS) entry which is preliminary data.</text>
</comment>